<proteinExistence type="predicted"/>
<name>F4WTQ9_ACREC</name>
<organism evidence="2">
    <name type="scientific">Acromyrmex echinatior</name>
    <name type="common">Panamanian leafcutter ant</name>
    <name type="synonym">Acromyrmex octospinosus echinatior</name>
    <dbReference type="NCBI Taxonomy" id="103372"/>
    <lineage>
        <taxon>Eukaryota</taxon>
        <taxon>Metazoa</taxon>
        <taxon>Ecdysozoa</taxon>
        <taxon>Arthropoda</taxon>
        <taxon>Hexapoda</taxon>
        <taxon>Insecta</taxon>
        <taxon>Pterygota</taxon>
        <taxon>Neoptera</taxon>
        <taxon>Endopterygota</taxon>
        <taxon>Hymenoptera</taxon>
        <taxon>Apocrita</taxon>
        <taxon>Aculeata</taxon>
        <taxon>Formicoidea</taxon>
        <taxon>Formicidae</taxon>
        <taxon>Myrmicinae</taxon>
        <taxon>Acromyrmex</taxon>
    </lineage>
</organism>
<dbReference type="Proteomes" id="UP000007755">
    <property type="component" value="Unassembled WGS sequence"/>
</dbReference>
<gene>
    <name evidence="1" type="ORF">G5I_09259</name>
</gene>
<evidence type="ECO:0000313" key="1">
    <source>
        <dbReference type="EMBL" id="EGI62414.1"/>
    </source>
</evidence>
<dbReference type="InParanoid" id="F4WTQ9"/>
<evidence type="ECO:0000313" key="2">
    <source>
        <dbReference type="Proteomes" id="UP000007755"/>
    </source>
</evidence>
<protein>
    <submittedName>
        <fullName evidence="1">Uncharacterized protein</fullName>
    </submittedName>
</protein>
<sequence length="125" mass="14320">MAWWQSGGCIPSPESPLLLFTHQKVKSLTRTCGAHADRDVIKRRLFRAIRFENSKKITVHEMNRSQLDKISIDQLQEGAQKFDIPLTEDPNALIDVIMSFYEKALVQRKTTESSASFSRTTKPQQ</sequence>
<accession>F4WTQ9</accession>
<reference evidence="1" key="1">
    <citation type="submission" date="2011-02" db="EMBL/GenBank/DDBJ databases">
        <title>The genome of the leaf-cutting ant Acromyrmex echinatior suggests key adaptations to social evolution and fungus farming.</title>
        <authorList>
            <person name="Nygaard S."/>
            <person name="Zhang G."/>
        </authorList>
    </citation>
    <scope>NUCLEOTIDE SEQUENCE</scope>
</reference>
<keyword evidence="2" id="KW-1185">Reference proteome</keyword>
<dbReference type="EMBL" id="GL888342">
    <property type="protein sequence ID" value="EGI62414.1"/>
    <property type="molecule type" value="Genomic_DNA"/>
</dbReference>
<dbReference type="AlphaFoldDB" id="F4WTQ9"/>